<protein>
    <recommendedName>
        <fullName evidence="3">Solute-binding protein family 3/N-terminal domain-containing protein</fullName>
    </recommendedName>
</protein>
<sequence length="148" mass="16657">VSPSPLLPSFPLMNNSACPNGTLVVGFTPDYFPYLWKRENGEIRGIFTEFFDTISKILGCEGYDVRTYERQRVDGGAIYDGALSRGEVFTSADTTWLRESDPRMYRSTTSVVWTKMVFVESVQSNLIQSSSLSFFLVFPSNILIIIIA</sequence>
<dbReference type="SUPFAM" id="SSF53850">
    <property type="entry name" value="Periplasmic binding protein-like II"/>
    <property type="match status" value="1"/>
</dbReference>
<dbReference type="Gene3D" id="3.40.190.10">
    <property type="entry name" value="Periplasmic binding protein-like II"/>
    <property type="match status" value="1"/>
</dbReference>
<dbReference type="EMBL" id="BTSY01000003">
    <property type="protein sequence ID" value="GMT20533.1"/>
    <property type="molecule type" value="Genomic_DNA"/>
</dbReference>
<comment type="caution">
    <text evidence="1">The sequence shown here is derived from an EMBL/GenBank/DDBJ whole genome shotgun (WGS) entry which is preliminary data.</text>
</comment>
<keyword evidence="2" id="KW-1185">Reference proteome</keyword>
<evidence type="ECO:0000313" key="1">
    <source>
        <dbReference type="EMBL" id="GMT20533.1"/>
    </source>
</evidence>
<feature type="non-terminal residue" evidence="1">
    <location>
        <position position="148"/>
    </location>
</feature>
<reference evidence="1" key="1">
    <citation type="submission" date="2023-10" db="EMBL/GenBank/DDBJ databases">
        <title>Genome assembly of Pristionchus species.</title>
        <authorList>
            <person name="Yoshida K."/>
            <person name="Sommer R.J."/>
        </authorList>
    </citation>
    <scope>NUCLEOTIDE SEQUENCE</scope>
    <source>
        <strain evidence="1">RS5133</strain>
    </source>
</reference>
<gene>
    <name evidence="1" type="ORF">PFISCL1PPCAC_11830</name>
</gene>
<evidence type="ECO:0000313" key="2">
    <source>
        <dbReference type="Proteomes" id="UP001432322"/>
    </source>
</evidence>
<organism evidence="1 2">
    <name type="scientific">Pristionchus fissidentatus</name>
    <dbReference type="NCBI Taxonomy" id="1538716"/>
    <lineage>
        <taxon>Eukaryota</taxon>
        <taxon>Metazoa</taxon>
        <taxon>Ecdysozoa</taxon>
        <taxon>Nematoda</taxon>
        <taxon>Chromadorea</taxon>
        <taxon>Rhabditida</taxon>
        <taxon>Rhabditina</taxon>
        <taxon>Diplogasteromorpha</taxon>
        <taxon>Diplogasteroidea</taxon>
        <taxon>Neodiplogasteridae</taxon>
        <taxon>Pristionchus</taxon>
    </lineage>
</organism>
<accession>A0AAV5VQA2</accession>
<proteinExistence type="predicted"/>
<feature type="non-terminal residue" evidence="1">
    <location>
        <position position="1"/>
    </location>
</feature>
<name>A0AAV5VQA2_9BILA</name>
<dbReference type="Proteomes" id="UP001432322">
    <property type="component" value="Unassembled WGS sequence"/>
</dbReference>
<evidence type="ECO:0008006" key="3">
    <source>
        <dbReference type="Google" id="ProtNLM"/>
    </source>
</evidence>
<dbReference type="AlphaFoldDB" id="A0AAV5VQA2"/>